<evidence type="ECO:0000256" key="2">
    <source>
        <dbReference type="ARBA" id="ARBA00010488"/>
    </source>
</evidence>
<dbReference type="Gene3D" id="3.40.50.12580">
    <property type="match status" value="1"/>
</dbReference>
<dbReference type="GO" id="GO:0019350">
    <property type="term" value="P:teichoic acid biosynthetic process"/>
    <property type="evidence" value="ECO:0007669"/>
    <property type="project" value="UniProtKB-KW"/>
</dbReference>
<keyword evidence="7" id="KW-1133">Transmembrane helix</keyword>
<keyword evidence="7" id="KW-0812">Transmembrane</keyword>
<evidence type="ECO:0000256" key="3">
    <source>
        <dbReference type="ARBA" id="ARBA00022475"/>
    </source>
</evidence>
<dbReference type="RefSeq" id="WP_170105009.1">
    <property type="nucleotide sequence ID" value="NZ_CP051672.1"/>
</dbReference>
<sequence length="396" mass="46894">MIKVKKRIDYLLKHNMLIYNLVSSALNFFLFVLGHFVKIKENLVLINSYSGLRYNDSPKAIFEYLISCEEYKHLHIVWAFESPDKFDIPCDKVKIDSIRYFLLALQAKYWISNVNIERGLRFKKKQTVYLNTWHGTPLKYIGSAVRHRKFDFSNIDIFCCTGEYDREIYIRDFNVKPQNILKSGLPRNDKLYSILNAPKKEELILRKKKILNIPINRKVILYAPTWRDSKDSGNSYDIALPVDFRVWKRELGDEYVILFRAHSFTTNVVNIAFNDFLIDCSSDNYDLNDLLQVSDILISDYSSIIFDFSILEKPVICFVYDYEQYKNDRGLYIDLEKEFSDAVCYSQKEVLQKIKNLDYLEECARAKRFKEHYLYANNNATELCVNSLFKKYKNND</sequence>
<comment type="similarity">
    <text evidence="2">Belongs to the CDP-glycerol glycerophosphotransferase family.</text>
</comment>
<name>A0A7L5EFB5_PARDI</name>
<evidence type="ECO:0000256" key="4">
    <source>
        <dbReference type="ARBA" id="ARBA00022679"/>
    </source>
</evidence>
<protein>
    <submittedName>
        <fullName evidence="8">CDP-glycerol--glycerophosphate glycerophosphotransferase</fullName>
    </submittedName>
</protein>
<dbReference type="Pfam" id="PF04464">
    <property type="entry name" value="Glyphos_transf"/>
    <property type="match status" value="1"/>
</dbReference>
<reference evidence="8 9" key="1">
    <citation type="submission" date="2020-04" db="EMBL/GenBank/DDBJ databases">
        <title>Complete Genomes and Methylome analysis of CBBP consortium that reverse antibiotic-induced susceptibility to vancomycin-resistant Enterococcus faecium infection.</title>
        <authorList>
            <person name="Fomenkov A."/>
            <person name="Zhang Z."/>
            <person name="Pamer E."/>
            <person name="Roberts R.J."/>
        </authorList>
    </citation>
    <scope>NUCLEOTIDE SEQUENCE [LARGE SCALE GENOMIC DNA]</scope>
    <source>
        <strain evidence="9">CBBP</strain>
    </source>
</reference>
<dbReference type="Gene3D" id="3.40.50.11820">
    <property type="match status" value="1"/>
</dbReference>
<evidence type="ECO:0000256" key="7">
    <source>
        <dbReference type="SAM" id="Phobius"/>
    </source>
</evidence>
<evidence type="ECO:0000256" key="1">
    <source>
        <dbReference type="ARBA" id="ARBA00004202"/>
    </source>
</evidence>
<dbReference type="InterPro" id="IPR043148">
    <property type="entry name" value="TagF_C"/>
</dbReference>
<evidence type="ECO:0000313" key="9">
    <source>
        <dbReference type="Proteomes" id="UP000501982"/>
    </source>
</evidence>
<evidence type="ECO:0000313" key="8">
    <source>
        <dbReference type="EMBL" id="QJE27332.1"/>
    </source>
</evidence>
<organism evidence="8 9">
    <name type="scientific">Parabacteroides distasonis</name>
    <dbReference type="NCBI Taxonomy" id="823"/>
    <lineage>
        <taxon>Bacteria</taxon>
        <taxon>Pseudomonadati</taxon>
        <taxon>Bacteroidota</taxon>
        <taxon>Bacteroidia</taxon>
        <taxon>Bacteroidales</taxon>
        <taxon>Tannerellaceae</taxon>
        <taxon>Parabacteroides</taxon>
    </lineage>
</organism>
<gene>
    <name evidence="8" type="ORF">HHO38_02840</name>
</gene>
<proteinExistence type="inferred from homology"/>
<feature type="transmembrane region" description="Helical" evidence="7">
    <location>
        <begin position="16"/>
        <end position="37"/>
    </location>
</feature>
<dbReference type="InterPro" id="IPR051612">
    <property type="entry name" value="Teichoic_Acid_Biosynth"/>
</dbReference>
<dbReference type="SUPFAM" id="SSF53756">
    <property type="entry name" value="UDP-Glycosyltransferase/glycogen phosphorylase"/>
    <property type="match status" value="1"/>
</dbReference>
<dbReference type="GO" id="GO:0047355">
    <property type="term" value="F:CDP-glycerol glycerophosphotransferase activity"/>
    <property type="evidence" value="ECO:0007669"/>
    <property type="project" value="InterPro"/>
</dbReference>
<keyword evidence="5" id="KW-0777">Teichoic acid biosynthesis</keyword>
<keyword evidence="6 7" id="KW-0472">Membrane</keyword>
<keyword evidence="3" id="KW-1003">Cell membrane</keyword>
<dbReference type="Proteomes" id="UP000501982">
    <property type="component" value="Chromosome"/>
</dbReference>
<dbReference type="GO" id="GO:0005886">
    <property type="term" value="C:plasma membrane"/>
    <property type="evidence" value="ECO:0007669"/>
    <property type="project" value="UniProtKB-SubCell"/>
</dbReference>
<keyword evidence="4 8" id="KW-0808">Transferase</keyword>
<dbReference type="PANTHER" id="PTHR37316">
    <property type="entry name" value="TEICHOIC ACID GLYCEROL-PHOSPHATE PRIMASE"/>
    <property type="match status" value="1"/>
</dbReference>
<comment type="subcellular location">
    <subcellularLocation>
        <location evidence="1">Cell membrane</location>
        <topology evidence="1">Peripheral membrane protein</topology>
    </subcellularLocation>
</comment>
<evidence type="ECO:0000256" key="5">
    <source>
        <dbReference type="ARBA" id="ARBA00022944"/>
    </source>
</evidence>
<dbReference type="PANTHER" id="PTHR37316:SF3">
    <property type="entry name" value="TEICHOIC ACID GLYCEROL-PHOSPHATE TRANSFERASE"/>
    <property type="match status" value="1"/>
</dbReference>
<dbReference type="AlphaFoldDB" id="A0A7L5EFB5"/>
<accession>A0A7L5EFB5</accession>
<dbReference type="EMBL" id="CP051672">
    <property type="protein sequence ID" value="QJE27332.1"/>
    <property type="molecule type" value="Genomic_DNA"/>
</dbReference>
<dbReference type="InterPro" id="IPR043149">
    <property type="entry name" value="TagF_N"/>
</dbReference>
<evidence type="ECO:0000256" key="6">
    <source>
        <dbReference type="ARBA" id="ARBA00023136"/>
    </source>
</evidence>
<dbReference type="InterPro" id="IPR007554">
    <property type="entry name" value="Glycerophosphate_synth"/>
</dbReference>